<keyword evidence="2" id="KW-1133">Transmembrane helix</keyword>
<keyword evidence="2" id="KW-0812">Transmembrane</keyword>
<dbReference type="EMBL" id="SMAK01000004">
    <property type="protein sequence ID" value="TCT11459.1"/>
    <property type="molecule type" value="Genomic_DNA"/>
</dbReference>
<feature type="domain" description="Thioesterase" evidence="3">
    <location>
        <begin position="58"/>
        <end position="133"/>
    </location>
</feature>
<accession>A0A4R3MGI5</accession>
<dbReference type="Proteomes" id="UP000295678">
    <property type="component" value="Unassembled WGS sequence"/>
</dbReference>
<dbReference type="SUPFAM" id="SSF54637">
    <property type="entry name" value="Thioesterase/thiol ester dehydrase-isomerase"/>
    <property type="match status" value="1"/>
</dbReference>
<name>A0A4R3MGI5_9HYPH</name>
<comment type="caution">
    <text evidence="4">The sequence shown here is derived from an EMBL/GenBank/DDBJ whole genome shotgun (WGS) entry which is preliminary data.</text>
</comment>
<dbReference type="NCBIfam" id="TIGR00369">
    <property type="entry name" value="unchar_dom_1"/>
    <property type="match status" value="1"/>
</dbReference>
<dbReference type="InterPro" id="IPR029069">
    <property type="entry name" value="HotDog_dom_sf"/>
</dbReference>
<dbReference type="AlphaFoldDB" id="A0A4R3MGI5"/>
<keyword evidence="2" id="KW-0472">Membrane</keyword>
<dbReference type="InterPro" id="IPR003736">
    <property type="entry name" value="PAAI_dom"/>
</dbReference>
<dbReference type="CDD" id="cd03443">
    <property type="entry name" value="PaaI_thioesterase"/>
    <property type="match status" value="1"/>
</dbReference>
<keyword evidence="5" id="KW-1185">Reference proteome</keyword>
<dbReference type="Gene3D" id="3.10.129.10">
    <property type="entry name" value="Hotdog Thioesterase"/>
    <property type="match status" value="1"/>
</dbReference>
<gene>
    <name evidence="4" type="ORF">EDC22_104221</name>
</gene>
<organism evidence="4 5">
    <name type="scientific">Tepidamorphus gemmatus</name>
    <dbReference type="NCBI Taxonomy" id="747076"/>
    <lineage>
        <taxon>Bacteria</taxon>
        <taxon>Pseudomonadati</taxon>
        <taxon>Pseudomonadota</taxon>
        <taxon>Alphaproteobacteria</taxon>
        <taxon>Hyphomicrobiales</taxon>
        <taxon>Tepidamorphaceae</taxon>
        <taxon>Tepidamorphus</taxon>
    </lineage>
</organism>
<protein>
    <submittedName>
        <fullName evidence="4">Uncharacterized protein (TIGR00369 family)</fullName>
    </submittedName>
</protein>
<evidence type="ECO:0000313" key="5">
    <source>
        <dbReference type="Proteomes" id="UP000295678"/>
    </source>
</evidence>
<reference evidence="4 5" key="1">
    <citation type="submission" date="2019-03" db="EMBL/GenBank/DDBJ databases">
        <title>Genomic Encyclopedia of Type Strains, Phase IV (KMG-IV): sequencing the most valuable type-strain genomes for metagenomic binning, comparative biology and taxonomic classification.</title>
        <authorList>
            <person name="Goeker M."/>
        </authorList>
    </citation>
    <scope>NUCLEOTIDE SEQUENCE [LARGE SCALE GENOMIC DNA]</scope>
    <source>
        <strain evidence="4 5">DSM 19345</strain>
    </source>
</reference>
<dbReference type="InterPro" id="IPR006683">
    <property type="entry name" value="Thioestr_dom"/>
</dbReference>
<sequence length="148" mass="16476">MLADTPRPTVMTAQEIDDFLAVEFPQMQYGGKSFFIEEVRPLGARARMVYHERHIRPGGTISGPSMMSLADYTMYIALLAQIGPVALAVTTNLSINFLRKPARRDMLADCRIIKLGRRLAVGEVSLFSDGETDMAAHVVTTYSIPDRR</sequence>
<dbReference type="Pfam" id="PF03061">
    <property type="entry name" value="4HBT"/>
    <property type="match status" value="1"/>
</dbReference>
<dbReference type="RefSeq" id="WP_132806213.1">
    <property type="nucleotide sequence ID" value="NZ_SMAK01000004.1"/>
</dbReference>
<feature type="transmembrane region" description="Helical" evidence="2">
    <location>
        <begin position="72"/>
        <end position="98"/>
    </location>
</feature>
<evidence type="ECO:0000256" key="2">
    <source>
        <dbReference type="SAM" id="Phobius"/>
    </source>
</evidence>
<dbReference type="OrthoDB" id="9805304at2"/>
<evidence type="ECO:0000256" key="1">
    <source>
        <dbReference type="ARBA" id="ARBA00022801"/>
    </source>
</evidence>
<evidence type="ECO:0000313" key="4">
    <source>
        <dbReference type="EMBL" id="TCT11459.1"/>
    </source>
</evidence>
<keyword evidence="1" id="KW-0378">Hydrolase</keyword>
<dbReference type="GO" id="GO:0016289">
    <property type="term" value="F:acyl-CoA hydrolase activity"/>
    <property type="evidence" value="ECO:0007669"/>
    <property type="project" value="UniProtKB-ARBA"/>
</dbReference>
<proteinExistence type="predicted"/>
<evidence type="ECO:0000259" key="3">
    <source>
        <dbReference type="Pfam" id="PF03061"/>
    </source>
</evidence>